<organism evidence="1 2">
    <name type="scientific">Mesorhizobium plurifarium</name>
    <dbReference type="NCBI Taxonomy" id="69974"/>
    <lineage>
        <taxon>Bacteria</taxon>
        <taxon>Pseudomonadati</taxon>
        <taxon>Pseudomonadota</taxon>
        <taxon>Alphaproteobacteria</taxon>
        <taxon>Hyphomicrobiales</taxon>
        <taxon>Phyllobacteriaceae</taxon>
        <taxon>Mesorhizobium</taxon>
    </lineage>
</organism>
<dbReference type="Gene3D" id="1.25.40.10">
    <property type="entry name" value="Tetratricopeptide repeat domain"/>
    <property type="match status" value="1"/>
</dbReference>
<evidence type="ECO:0000313" key="2">
    <source>
        <dbReference type="Proteomes" id="UP000046373"/>
    </source>
</evidence>
<accession>A0A090DXV2</accession>
<evidence type="ECO:0000313" key="1">
    <source>
        <dbReference type="EMBL" id="CDX19612.1"/>
    </source>
</evidence>
<dbReference type="EMBL" id="CCNB01000003">
    <property type="protein sequence ID" value="CDX19612.1"/>
    <property type="molecule type" value="Genomic_DNA"/>
</dbReference>
<dbReference type="SMART" id="SM00671">
    <property type="entry name" value="SEL1"/>
    <property type="match status" value="1"/>
</dbReference>
<reference evidence="1 2" key="1">
    <citation type="submission" date="2014-08" db="EMBL/GenBank/DDBJ databases">
        <authorList>
            <person name="Moulin Lionel"/>
        </authorList>
    </citation>
    <scope>NUCLEOTIDE SEQUENCE [LARGE SCALE GENOMIC DNA]</scope>
</reference>
<dbReference type="AlphaFoldDB" id="A0A090DXV2"/>
<proteinExistence type="predicted"/>
<dbReference type="InterPro" id="IPR011990">
    <property type="entry name" value="TPR-like_helical_dom_sf"/>
</dbReference>
<dbReference type="SUPFAM" id="SSF81901">
    <property type="entry name" value="HCP-like"/>
    <property type="match status" value="1"/>
</dbReference>
<sequence>MLQAARTGNVTAELNLGKLYYSGIGGKPNYPEAGKWFVKAAGHRSEEAKAFLQLMKQNGQFDSKTL</sequence>
<name>A0A090DXV2_MESPL</name>
<dbReference type="Proteomes" id="UP000046373">
    <property type="component" value="Unassembled WGS sequence"/>
</dbReference>
<gene>
    <name evidence="1" type="ORF">MPLDJ20_110260</name>
</gene>
<dbReference type="GeneID" id="31894077"/>
<protein>
    <recommendedName>
        <fullName evidence="3">Sel1 domain protein repeat-containing protein</fullName>
    </recommendedName>
</protein>
<evidence type="ECO:0008006" key="3">
    <source>
        <dbReference type="Google" id="ProtNLM"/>
    </source>
</evidence>
<dbReference type="InterPro" id="IPR006597">
    <property type="entry name" value="Sel1-like"/>
</dbReference>